<reference evidence="1 2" key="1">
    <citation type="submission" date="2019-03" db="EMBL/GenBank/DDBJ databases">
        <title>Freshwater and sediment microbial communities from various areas in North America, analyzing microbe dynamics in response to fracking.</title>
        <authorList>
            <person name="Lamendella R."/>
        </authorList>
    </citation>
    <scope>NUCLEOTIDE SEQUENCE [LARGE SCALE GENOMIC DNA]</scope>
    <source>
        <strain evidence="1 2">6_TX</strain>
    </source>
</reference>
<dbReference type="Pfam" id="PF04796">
    <property type="entry name" value="RepA_C"/>
    <property type="match status" value="1"/>
</dbReference>
<comment type="caution">
    <text evidence="1">The sequence shown here is derived from an EMBL/GenBank/DDBJ whole genome shotgun (WGS) entry which is preliminary data.</text>
</comment>
<dbReference type="Proteomes" id="UP000294489">
    <property type="component" value="Unassembled WGS sequence"/>
</dbReference>
<proteinExistence type="predicted"/>
<accession>A0A4R8FA70</accession>
<evidence type="ECO:0000313" key="1">
    <source>
        <dbReference type="EMBL" id="TDX22560.1"/>
    </source>
</evidence>
<protein>
    <submittedName>
        <fullName evidence="1">RepA protein</fullName>
    </submittedName>
</protein>
<gene>
    <name evidence="1" type="ORF">DFO67_12829</name>
</gene>
<evidence type="ECO:0000313" key="2">
    <source>
        <dbReference type="Proteomes" id="UP000294489"/>
    </source>
</evidence>
<name>A0A4R8FA70_9GAMM</name>
<dbReference type="EMBL" id="SOEC01000028">
    <property type="protein sequence ID" value="TDX22560.1"/>
    <property type="molecule type" value="Genomic_DNA"/>
</dbReference>
<organism evidence="1 2">
    <name type="scientific">Modicisalibacter xianhensis</name>
    <dbReference type="NCBI Taxonomy" id="442341"/>
    <lineage>
        <taxon>Bacteria</taxon>
        <taxon>Pseudomonadati</taxon>
        <taxon>Pseudomonadota</taxon>
        <taxon>Gammaproteobacteria</taxon>
        <taxon>Oceanospirillales</taxon>
        <taxon>Halomonadaceae</taxon>
        <taxon>Modicisalibacter</taxon>
    </lineage>
</organism>
<sequence length="355" mass="39726">MEQQQTTDMSPEAQAYRQELIAKGLDPLTAQEVVARLVRAGDLPSAQIHPVSSVQEEPVSAPLTRQQQELLRRSLNIERHVPSGDQLAFMHTDMCQVGLPRSRVEGLEFERVCGGVGLFVRAGKTWDGQSFVQQPIPYGPMPRLVMAYLNTQALRQRSAEIEVGNSASDFMRQLGIEPSGGKRGTYTTFRNQVLALSVCHITVGRTVGALAYTYDGKPIKQLEAWIEPASQHQRSLWPGVITFSADYFQALSEHAVPLDLRALQALRGSALAMDLYTMLAERLHRIEGRPIKLCWINLREQFGQEYRGEGAERNFKRKFKEALSKVLKVYPKARVQVVATGVMLKSSPPPVPYKE</sequence>
<dbReference type="InterPro" id="IPR006881">
    <property type="entry name" value="RepA_C"/>
</dbReference>
<dbReference type="AlphaFoldDB" id="A0A4R8FA70"/>